<feature type="chain" id="PRO_5032490579" description="Right handed beta helix domain-containing protein" evidence="2">
    <location>
        <begin position="36"/>
        <end position="365"/>
    </location>
</feature>
<gene>
    <name evidence="3" type="ORF">HD599_001207</name>
</gene>
<proteinExistence type="predicted"/>
<dbReference type="RefSeq" id="WP_246376107.1">
    <property type="nucleotide sequence ID" value="NZ_JACHMJ010000001.1"/>
</dbReference>
<reference evidence="3 4" key="1">
    <citation type="submission" date="2020-08" db="EMBL/GenBank/DDBJ databases">
        <title>Sequencing the genomes of 1000 actinobacteria strains.</title>
        <authorList>
            <person name="Klenk H.-P."/>
        </authorList>
    </citation>
    <scope>NUCLEOTIDE SEQUENCE [LARGE SCALE GENOMIC DNA]</scope>
    <source>
        <strain evidence="3 4">DSM 105784</strain>
    </source>
</reference>
<dbReference type="SUPFAM" id="SSF51126">
    <property type="entry name" value="Pectin lyase-like"/>
    <property type="match status" value="1"/>
</dbReference>
<keyword evidence="4" id="KW-1185">Reference proteome</keyword>
<feature type="compositionally biased region" description="Low complexity" evidence="1">
    <location>
        <begin position="50"/>
        <end position="59"/>
    </location>
</feature>
<keyword evidence="2" id="KW-0732">Signal</keyword>
<accession>A0A841AKF2</accession>
<dbReference type="InterPro" id="IPR012334">
    <property type="entry name" value="Pectin_lyas_fold"/>
</dbReference>
<organism evidence="3 4">
    <name type="scientific">Conyzicola lurida</name>
    <dbReference type="NCBI Taxonomy" id="1172621"/>
    <lineage>
        <taxon>Bacteria</taxon>
        <taxon>Bacillati</taxon>
        <taxon>Actinomycetota</taxon>
        <taxon>Actinomycetes</taxon>
        <taxon>Micrococcales</taxon>
        <taxon>Microbacteriaceae</taxon>
        <taxon>Conyzicola</taxon>
    </lineage>
</organism>
<name>A0A841AKF2_9MICO</name>
<dbReference type="InterPro" id="IPR006626">
    <property type="entry name" value="PbH1"/>
</dbReference>
<feature type="region of interest" description="Disordered" evidence="1">
    <location>
        <begin position="36"/>
        <end position="80"/>
    </location>
</feature>
<dbReference type="InterPro" id="IPR011050">
    <property type="entry name" value="Pectin_lyase_fold/virulence"/>
</dbReference>
<evidence type="ECO:0000313" key="3">
    <source>
        <dbReference type="EMBL" id="MBB5842884.1"/>
    </source>
</evidence>
<dbReference type="SMART" id="SM00710">
    <property type="entry name" value="PbH1"/>
    <property type="match status" value="6"/>
</dbReference>
<evidence type="ECO:0000256" key="2">
    <source>
        <dbReference type="SAM" id="SignalP"/>
    </source>
</evidence>
<evidence type="ECO:0000256" key="1">
    <source>
        <dbReference type="SAM" id="MobiDB-lite"/>
    </source>
</evidence>
<dbReference type="AlphaFoldDB" id="A0A841AKF2"/>
<sequence>MKTFFLRHPMITIVAAAVIGALLAVAVFTVATATAQNDGAPTGEPAGPRPEATPTASSTPTPPEDAPTPSAGSCDLSSPTVSDASELEAALAGAQPGAVIVMAPGSYVGNFVATTSGTAASPITLCGSSESVLDGDDESDGYVFHLDHAEYWKLDGFTVTNGQKGVMADATVGSVIQNLTVTTIGDEAIHLRKGSTDNSVIGNTVSNTGLRKPKFGEGVYIGSAESNWCDVNDCQPDASDRNLIEGNTFSGTTSESIDLKEGSSGGIVRGNSFDGSALVEADSWVDVKGNGYVIENNSGVNSPMDGFQTHEILEGWGTDNVFRGNTAAVNGQGFGFSLTPELDNVVECSNTASGAAEGLTNVTCS</sequence>
<comment type="caution">
    <text evidence="3">The sequence shown here is derived from an EMBL/GenBank/DDBJ whole genome shotgun (WGS) entry which is preliminary data.</text>
</comment>
<dbReference type="EMBL" id="JACHMJ010000001">
    <property type="protein sequence ID" value="MBB5842884.1"/>
    <property type="molecule type" value="Genomic_DNA"/>
</dbReference>
<protein>
    <recommendedName>
        <fullName evidence="5">Right handed beta helix domain-containing protein</fullName>
    </recommendedName>
</protein>
<evidence type="ECO:0008006" key="5">
    <source>
        <dbReference type="Google" id="ProtNLM"/>
    </source>
</evidence>
<dbReference type="Gene3D" id="2.160.20.10">
    <property type="entry name" value="Single-stranded right-handed beta-helix, Pectin lyase-like"/>
    <property type="match status" value="1"/>
</dbReference>
<evidence type="ECO:0000313" key="4">
    <source>
        <dbReference type="Proteomes" id="UP000536685"/>
    </source>
</evidence>
<feature type="signal peptide" evidence="2">
    <location>
        <begin position="1"/>
        <end position="35"/>
    </location>
</feature>
<dbReference type="Proteomes" id="UP000536685">
    <property type="component" value="Unassembled WGS sequence"/>
</dbReference>